<accession>A0A1N6E5Z6</accession>
<evidence type="ECO:0000256" key="1">
    <source>
        <dbReference type="ARBA" id="ARBA00022795"/>
    </source>
</evidence>
<protein>
    <submittedName>
        <fullName evidence="3">Flagellar protein FlgJ</fullName>
    </submittedName>
</protein>
<evidence type="ECO:0000313" key="3">
    <source>
        <dbReference type="EMBL" id="SIN78416.1"/>
    </source>
</evidence>
<dbReference type="PRINTS" id="PR01002">
    <property type="entry name" value="FLGFLGJ"/>
</dbReference>
<keyword evidence="3" id="KW-0282">Flagellum</keyword>
<evidence type="ECO:0000259" key="2">
    <source>
        <dbReference type="Pfam" id="PF10135"/>
    </source>
</evidence>
<name>A0A1N6E5Z6_9GAMM</name>
<feature type="domain" description="Flagellar protein FlgJ N-terminal" evidence="2">
    <location>
        <begin position="55"/>
        <end position="103"/>
    </location>
</feature>
<dbReference type="Pfam" id="PF10135">
    <property type="entry name" value="Rod-binding"/>
    <property type="match status" value="1"/>
</dbReference>
<dbReference type="AlphaFoldDB" id="A0A1N6E5Z6"/>
<dbReference type="EMBL" id="FSRE01000001">
    <property type="protein sequence ID" value="SIN78416.1"/>
    <property type="molecule type" value="Genomic_DNA"/>
</dbReference>
<dbReference type="InterPro" id="IPR019301">
    <property type="entry name" value="Flagellar_prot_FlgJ_N"/>
</dbReference>
<dbReference type="RefSeq" id="WP_074200899.1">
    <property type="nucleotide sequence ID" value="NZ_FSRE01000001.1"/>
</dbReference>
<reference evidence="3 4" key="1">
    <citation type="submission" date="2016-11" db="EMBL/GenBank/DDBJ databases">
        <authorList>
            <person name="Jaros S."/>
            <person name="Januszkiewicz K."/>
            <person name="Wedrychowicz H."/>
        </authorList>
    </citation>
    <scope>NUCLEOTIDE SEQUENCE [LARGE SCALE GENOMIC DNA]</scope>
    <source>
        <strain evidence="3 4">DSM 17737</strain>
    </source>
</reference>
<evidence type="ECO:0000313" key="4">
    <source>
        <dbReference type="Proteomes" id="UP000198461"/>
    </source>
</evidence>
<dbReference type="OrthoDB" id="289937at2"/>
<proteinExistence type="predicted"/>
<dbReference type="Proteomes" id="UP000198461">
    <property type="component" value="Unassembled WGS sequence"/>
</dbReference>
<keyword evidence="3" id="KW-0966">Cell projection</keyword>
<keyword evidence="1" id="KW-1005">Bacterial flagellum biogenesis</keyword>
<keyword evidence="3" id="KW-0969">Cilium</keyword>
<organism evidence="3 4">
    <name type="scientific">Sulfurivirga caldicuralii</name>
    <dbReference type="NCBI Taxonomy" id="364032"/>
    <lineage>
        <taxon>Bacteria</taxon>
        <taxon>Pseudomonadati</taxon>
        <taxon>Pseudomonadota</taxon>
        <taxon>Gammaproteobacteria</taxon>
        <taxon>Thiotrichales</taxon>
        <taxon>Piscirickettsiaceae</taxon>
        <taxon>Sulfurivirga</taxon>
    </lineage>
</organism>
<dbReference type="STRING" id="364032.SAMN05443662_0613"/>
<sequence>MDMTNLTPDAAASWETYTNLKGLNELRSLSHTDEKAALKQVAKQFEALFLEMVLKQARKVNFDDEHLMTSERQAFFEDWRDKQLAQDIAAKGSMGLADQLVEQLSPKHPVLSVDEYEKLKQENKLPSTLDQLKLRGFNRPEG</sequence>
<gene>
    <name evidence="3" type="ORF">SAMN05443662_0613</name>
</gene>
<keyword evidence="4" id="KW-1185">Reference proteome</keyword>
<dbReference type="GO" id="GO:0044781">
    <property type="term" value="P:bacterial-type flagellum organization"/>
    <property type="evidence" value="ECO:0007669"/>
    <property type="project" value="UniProtKB-KW"/>
</dbReference>